<feature type="domain" description="Flagellar basal-body/hook protein C-terminal" evidence="7">
    <location>
        <begin position="379"/>
        <end position="421"/>
    </location>
</feature>
<dbReference type="InterPro" id="IPR001444">
    <property type="entry name" value="Flag_bb_rod_N"/>
</dbReference>
<keyword evidence="10" id="KW-0966">Cell projection</keyword>
<evidence type="ECO:0000256" key="5">
    <source>
        <dbReference type="RuleBase" id="RU362116"/>
    </source>
</evidence>
<dbReference type="NCBIfam" id="TIGR03506">
    <property type="entry name" value="FlgEFG_subfam"/>
    <property type="match status" value="1"/>
</dbReference>
<dbReference type="InterPro" id="IPR020013">
    <property type="entry name" value="Flagellar_FlgE/F/G"/>
</dbReference>
<protein>
    <recommendedName>
        <fullName evidence="3 5">Flagellar hook protein FlgE</fullName>
    </recommendedName>
</protein>
<comment type="similarity">
    <text evidence="2 5">Belongs to the flagella basal body rod proteins family.</text>
</comment>
<dbReference type="InterPro" id="IPR037925">
    <property type="entry name" value="FlgE/F/G-like"/>
</dbReference>
<dbReference type="Pfam" id="PF00460">
    <property type="entry name" value="Flg_bb_rod"/>
    <property type="match status" value="1"/>
</dbReference>
<dbReference type="Gene3D" id="2.60.98.20">
    <property type="entry name" value="Flagellar hook protein FlgE"/>
    <property type="match status" value="1"/>
</dbReference>
<dbReference type="PANTHER" id="PTHR30435">
    <property type="entry name" value="FLAGELLAR PROTEIN"/>
    <property type="match status" value="1"/>
</dbReference>
<evidence type="ECO:0000256" key="2">
    <source>
        <dbReference type="ARBA" id="ARBA00009677"/>
    </source>
</evidence>
<dbReference type="GO" id="GO:0005829">
    <property type="term" value="C:cytosol"/>
    <property type="evidence" value="ECO:0007669"/>
    <property type="project" value="TreeGrafter"/>
</dbReference>
<evidence type="ECO:0000256" key="3">
    <source>
        <dbReference type="ARBA" id="ARBA00019015"/>
    </source>
</evidence>
<organism evidence="10 11">
    <name type="scientific">Desulfuromusa kysingii</name>
    <dbReference type="NCBI Taxonomy" id="37625"/>
    <lineage>
        <taxon>Bacteria</taxon>
        <taxon>Pseudomonadati</taxon>
        <taxon>Thermodesulfobacteriota</taxon>
        <taxon>Desulfuromonadia</taxon>
        <taxon>Desulfuromonadales</taxon>
        <taxon>Geopsychrobacteraceae</taxon>
        <taxon>Desulfuromusa</taxon>
    </lineage>
</organism>
<dbReference type="PROSITE" id="PS00588">
    <property type="entry name" value="FLAGELLA_BB_ROD"/>
    <property type="match status" value="1"/>
</dbReference>
<reference evidence="10 11" key="1">
    <citation type="submission" date="2016-10" db="EMBL/GenBank/DDBJ databases">
        <authorList>
            <person name="de Groot N.N."/>
        </authorList>
    </citation>
    <scope>NUCLEOTIDE SEQUENCE [LARGE SCALE GENOMIC DNA]</scope>
    <source>
        <strain evidence="10 11">DSM 7343</strain>
    </source>
</reference>
<gene>
    <name evidence="10" type="ORF">SAMN05660420_00371</name>
</gene>
<evidence type="ECO:0000259" key="8">
    <source>
        <dbReference type="Pfam" id="PF07559"/>
    </source>
</evidence>
<dbReference type="InterPro" id="IPR053967">
    <property type="entry name" value="LlgE_F_G-like_D1"/>
</dbReference>
<dbReference type="PANTHER" id="PTHR30435:SF1">
    <property type="entry name" value="FLAGELLAR HOOK PROTEIN FLGE"/>
    <property type="match status" value="1"/>
</dbReference>
<evidence type="ECO:0000259" key="7">
    <source>
        <dbReference type="Pfam" id="PF06429"/>
    </source>
</evidence>
<dbReference type="Proteomes" id="UP000199409">
    <property type="component" value="Unassembled WGS sequence"/>
</dbReference>
<dbReference type="InterPro" id="IPR019776">
    <property type="entry name" value="Flagellar_basal_body_rod_CS"/>
</dbReference>
<dbReference type="Pfam" id="PF22692">
    <property type="entry name" value="LlgE_F_G_D1"/>
    <property type="match status" value="1"/>
</dbReference>
<dbReference type="AlphaFoldDB" id="A0A1H3VYL8"/>
<dbReference type="GO" id="GO:0009424">
    <property type="term" value="C:bacterial-type flagellum hook"/>
    <property type="evidence" value="ECO:0007669"/>
    <property type="project" value="TreeGrafter"/>
</dbReference>
<evidence type="ECO:0000256" key="1">
    <source>
        <dbReference type="ARBA" id="ARBA00004117"/>
    </source>
</evidence>
<feature type="domain" description="Flagellar basal body rod protein N-terminal" evidence="6">
    <location>
        <begin position="7"/>
        <end position="37"/>
    </location>
</feature>
<dbReference type="OrthoDB" id="9804559at2"/>
<keyword evidence="10" id="KW-0282">Flagellum</keyword>
<dbReference type="InterPro" id="IPR037058">
    <property type="entry name" value="Falgellar_hook_FlgE_sf"/>
</dbReference>
<sequence length="423" mass="43882">MGLTSTLYTGISGLQANSEAMSVTGNNISNSNTIGFKSSSTLFSDVLSASISSASGDSQVGRGTQIATVQTSFSQGSFQSTSNSTDLAIEGDGFFMVSEADSSETLYTRNGSLSFDADGYLVNSEGYRVQGKSFDANDELVGGDPSDIQVNINNQIPAQQTGSLTLTTNLDADSSVVGPFDISDPDSTSNYSTSTQIYDSLGNTHLATTYFSMTADQSWEWHTAVDSSELDTSVAGVDALTEIGSGTLSFDSSGNLVTGSTAVTTAGSLVWNNGSDATQQIDMTFNTTQYSSNSVVISQSQDGYAPGEVVQVNIDNSGTVTASYSNGASIDVAMLTLATFTNASGLSKEGGSLYAETSSSGEPSVGTSGASQGYIYTNSLELSNVDLAAEFVDLITIQNGYSASSKVITTTDEMLQEVISLIR</sequence>
<proteinExistence type="inferred from homology"/>
<keyword evidence="11" id="KW-1185">Reference proteome</keyword>
<dbReference type="GO" id="GO:0071978">
    <property type="term" value="P:bacterial-type flagellum-dependent swarming motility"/>
    <property type="evidence" value="ECO:0007669"/>
    <property type="project" value="TreeGrafter"/>
</dbReference>
<dbReference type="Pfam" id="PF07559">
    <property type="entry name" value="FlgE_D2"/>
    <property type="match status" value="1"/>
</dbReference>
<dbReference type="InterPro" id="IPR011491">
    <property type="entry name" value="FlgE_D2"/>
</dbReference>
<keyword evidence="4 5" id="KW-0975">Bacterial flagellum</keyword>
<dbReference type="STRING" id="37625.SAMN05660420_00371"/>
<dbReference type="RefSeq" id="WP_092344224.1">
    <property type="nucleotide sequence ID" value="NZ_FNQN01000001.1"/>
</dbReference>
<feature type="domain" description="Flagellar hook protein FlgE D2" evidence="8">
    <location>
        <begin position="169"/>
        <end position="304"/>
    </location>
</feature>
<dbReference type="InterPro" id="IPR010930">
    <property type="entry name" value="Flg_bb/hook_C_dom"/>
</dbReference>
<dbReference type="EMBL" id="FNQN01000001">
    <property type="protein sequence ID" value="SDZ79975.1"/>
    <property type="molecule type" value="Genomic_DNA"/>
</dbReference>
<name>A0A1H3VYL8_9BACT</name>
<evidence type="ECO:0000259" key="6">
    <source>
        <dbReference type="Pfam" id="PF00460"/>
    </source>
</evidence>
<dbReference type="Pfam" id="PF06429">
    <property type="entry name" value="Flg_bbr_C"/>
    <property type="match status" value="1"/>
</dbReference>
<feature type="domain" description="Flagellar hook protein FlgE/F/G-like D1" evidence="9">
    <location>
        <begin position="88"/>
        <end position="152"/>
    </location>
</feature>
<comment type="function">
    <text evidence="5">A flexible structure which links the flagellar filament to the drive apparatus in the basal body.</text>
</comment>
<evidence type="ECO:0000313" key="11">
    <source>
        <dbReference type="Proteomes" id="UP000199409"/>
    </source>
</evidence>
<evidence type="ECO:0000259" key="9">
    <source>
        <dbReference type="Pfam" id="PF22692"/>
    </source>
</evidence>
<dbReference type="SUPFAM" id="SSF117143">
    <property type="entry name" value="Flagellar hook protein flgE"/>
    <property type="match status" value="1"/>
</dbReference>
<comment type="subcellular location">
    <subcellularLocation>
        <location evidence="1 5">Bacterial flagellum basal body</location>
    </subcellularLocation>
</comment>
<evidence type="ECO:0000256" key="4">
    <source>
        <dbReference type="ARBA" id="ARBA00023143"/>
    </source>
</evidence>
<keyword evidence="10" id="KW-0969">Cilium</keyword>
<dbReference type="GO" id="GO:0009425">
    <property type="term" value="C:bacterial-type flagellum basal body"/>
    <property type="evidence" value="ECO:0007669"/>
    <property type="project" value="UniProtKB-SubCell"/>
</dbReference>
<accession>A0A1H3VYL8</accession>
<evidence type="ECO:0000313" key="10">
    <source>
        <dbReference type="EMBL" id="SDZ79975.1"/>
    </source>
</evidence>